<name>A0A5B7HYB2_PORTR</name>
<keyword evidence="1" id="KW-0472">Membrane</keyword>
<evidence type="ECO:0000313" key="3">
    <source>
        <dbReference type="Proteomes" id="UP000324222"/>
    </source>
</evidence>
<reference evidence="2 3" key="1">
    <citation type="submission" date="2019-05" db="EMBL/GenBank/DDBJ databases">
        <title>Another draft genome of Portunus trituberculatus and its Hox gene families provides insights of decapod evolution.</title>
        <authorList>
            <person name="Jeong J.-H."/>
            <person name="Song I."/>
            <person name="Kim S."/>
            <person name="Choi T."/>
            <person name="Kim D."/>
            <person name="Ryu S."/>
            <person name="Kim W."/>
        </authorList>
    </citation>
    <scope>NUCLEOTIDE SEQUENCE [LARGE SCALE GENOMIC DNA]</scope>
    <source>
        <tissue evidence="2">Muscle</tissue>
    </source>
</reference>
<feature type="transmembrane region" description="Helical" evidence="1">
    <location>
        <begin position="250"/>
        <end position="272"/>
    </location>
</feature>
<feature type="transmembrane region" description="Helical" evidence="1">
    <location>
        <begin position="46"/>
        <end position="66"/>
    </location>
</feature>
<keyword evidence="1" id="KW-0812">Transmembrane</keyword>
<proteinExistence type="predicted"/>
<feature type="transmembrane region" description="Helical" evidence="1">
    <location>
        <begin position="73"/>
        <end position="93"/>
    </location>
</feature>
<dbReference type="AlphaFoldDB" id="A0A5B7HYB2"/>
<organism evidence="2 3">
    <name type="scientific">Portunus trituberculatus</name>
    <name type="common">Swimming crab</name>
    <name type="synonym">Neptunus trituberculatus</name>
    <dbReference type="NCBI Taxonomy" id="210409"/>
    <lineage>
        <taxon>Eukaryota</taxon>
        <taxon>Metazoa</taxon>
        <taxon>Ecdysozoa</taxon>
        <taxon>Arthropoda</taxon>
        <taxon>Crustacea</taxon>
        <taxon>Multicrustacea</taxon>
        <taxon>Malacostraca</taxon>
        <taxon>Eumalacostraca</taxon>
        <taxon>Eucarida</taxon>
        <taxon>Decapoda</taxon>
        <taxon>Pleocyemata</taxon>
        <taxon>Brachyura</taxon>
        <taxon>Eubrachyura</taxon>
        <taxon>Portunoidea</taxon>
        <taxon>Portunidae</taxon>
        <taxon>Portuninae</taxon>
        <taxon>Portunus</taxon>
    </lineage>
</organism>
<sequence>MVVHVMSVSEHGRAVVVALGMCSCLLALLPTLLLCAAPPPPPAPSILDHVLPTAAYPPVLAVRALLGGRRPVLLLQAVTSGAAAVVTGMALVVAGGRPAGRGAHRGLLGAARWALWGQAVVVAGGAVVWMVVGSWSGLLSMDEATQRWQALEAGHARDAALHAALEDVQFFLGCCGLGWSGDPAAWLLNHSAVPPSCCRPEAALPCLHHNLRALQAVRGAAWRRGLRRVLHLRSCPAEALRWLRDRAMHLVVVVVMAAAQHILVAGTALSALQNAVRNRDPLAPAPASALPNAFHHPLPLAQC</sequence>
<dbReference type="GO" id="GO:0016020">
    <property type="term" value="C:membrane"/>
    <property type="evidence" value="ECO:0007669"/>
    <property type="project" value="InterPro"/>
</dbReference>
<dbReference type="EMBL" id="VSRR010039819">
    <property type="protein sequence ID" value="MPC74845.1"/>
    <property type="molecule type" value="Genomic_DNA"/>
</dbReference>
<dbReference type="InterPro" id="IPR008952">
    <property type="entry name" value="Tetraspanin_EC2_sf"/>
</dbReference>
<comment type="caution">
    <text evidence="2">The sequence shown here is derived from an EMBL/GenBank/DDBJ whole genome shotgun (WGS) entry which is preliminary data.</text>
</comment>
<evidence type="ECO:0000256" key="1">
    <source>
        <dbReference type="SAM" id="Phobius"/>
    </source>
</evidence>
<evidence type="ECO:0000313" key="2">
    <source>
        <dbReference type="EMBL" id="MPC74845.1"/>
    </source>
</evidence>
<keyword evidence="1" id="KW-1133">Transmembrane helix</keyword>
<feature type="transmembrane region" description="Helical" evidence="1">
    <location>
        <begin position="113"/>
        <end position="132"/>
    </location>
</feature>
<gene>
    <name evidence="2" type="ORF">E2C01_069222</name>
</gene>
<dbReference type="Proteomes" id="UP000324222">
    <property type="component" value="Unassembled WGS sequence"/>
</dbReference>
<dbReference type="SUPFAM" id="SSF48652">
    <property type="entry name" value="Tetraspanin"/>
    <property type="match status" value="1"/>
</dbReference>
<keyword evidence="3" id="KW-1185">Reference proteome</keyword>
<accession>A0A5B7HYB2</accession>
<protein>
    <submittedName>
        <fullName evidence="2">Uncharacterized protein</fullName>
    </submittedName>
</protein>